<dbReference type="GO" id="GO:0005634">
    <property type="term" value="C:nucleus"/>
    <property type="evidence" value="ECO:0007669"/>
    <property type="project" value="UniProtKB-SubCell"/>
</dbReference>
<dbReference type="SUPFAM" id="SSF101936">
    <property type="entry name" value="DNA-binding pseudobarrel domain"/>
    <property type="match status" value="3"/>
</dbReference>
<dbReference type="Proteomes" id="UP000434276">
    <property type="component" value="Unassembled WGS sequence"/>
</dbReference>
<dbReference type="OrthoDB" id="1109907at2759"/>
<reference evidence="8 9" key="1">
    <citation type="submission" date="2019-12" db="EMBL/GenBank/DDBJ databases">
        <authorList>
            <person name="Jiao W.-B."/>
            <person name="Schneeberger K."/>
        </authorList>
    </citation>
    <scope>NUCLEOTIDE SEQUENCE [LARGE SCALE GENOMIC DNA]</scope>
    <source>
        <strain evidence="9">cv. C24</strain>
    </source>
</reference>
<proteinExistence type="predicted"/>
<dbReference type="EMBL" id="CACSHJ010000095">
    <property type="protein sequence ID" value="CAA0397156.1"/>
    <property type="molecule type" value="Genomic_DNA"/>
</dbReference>
<dbReference type="ExpressionAtlas" id="A0A5S9XXP9">
    <property type="expression patterns" value="baseline and differential"/>
</dbReference>
<accession>A0A5S9XXP9</accession>
<dbReference type="InterPro" id="IPR003340">
    <property type="entry name" value="B3_DNA-bd"/>
</dbReference>
<evidence type="ECO:0000259" key="7">
    <source>
        <dbReference type="PROSITE" id="PS50863"/>
    </source>
</evidence>
<organism evidence="8 9">
    <name type="scientific">Arabidopsis thaliana</name>
    <name type="common">Mouse-ear cress</name>
    <dbReference type="NCBI Taxonomy" id="3702"/>
    <lineage>
        <taxon>Eukaryota</taxon>
        <taxon>Viridiplantae</taxon>
        <taxon>Streptophyta</taxon>
        <taxon>Embryophyta</taxon>
        <taxon>Tracheophyta</taxon>
        <taxon>Spermatophyta</taxon>
        <taxon>Magnoliopsida</taxon>
        <taxon>eudicotyledons</taxon>
        <taxon>Gunneridae</taxon>
        <taxon>Pentapetalae</taxon>
        <taxon>rosids</taxon>
        <taxon>malvids</taxon>
        <taxon>Brassicales</taxon>
        <taxon>Brassicaceae</taxon>
        <taxon>Camelineae</taxon>
        <taxon>Arabidopsis</taxon>
    </lineage>
</organism>
<dbReference type="InterPro" id="IPR015300">
    <property type="entry name" value="DNA-bd_pseudobarrel_sf"/>
</dbReference>
<evidence type="ECO:0000256" key="1">
    <source>
        <dbReference type="ARBA" id="ARBA00004123"/>
    </source>
</evidence>
<comment type="subcellular location">
    <subcellularLocation>
        <location evidence="1">Nucleus</location>
    </subcellularLocation>
</comment>
<feature type="domain" description="TF-B3" evidence="7">
    <location>
        <begin position="11"/>
        <end position="103"/>
    </location>
</feature>
<feature type="domain" description="TF-B3" evidence="7">
    <location>
        <begin position="170"/>
        <end position="267"/>
    </location>
</feature>
<evidence type="ECO:0000256" key="6">
    <source>
        <dbReference type="ARBA" id="ARBA00023242"/>
    </source>
</evidence>
<dbReference type="FunFam" id="2.40.330.10:FF:000009">
    <property type="entry name" value="Transcriptional factor B3 family protein"/>
    <property type="match status" value="1"/>
</dbReference>
<dbReference type="PANTHER" id="PTHR31674">
    <property type="entry name" value="B3 DOMAIN-CONTAINING PROTEIN REM-LIKE 3-RELATED"/>
    <property type="match status" value="1"/>
</dbReference>
<gene>
    <name evidence="8" type="ORF">C24_LOCUS19867</name>
</gene>
<keyword evidence="3" id="KW-0805">Transcription regulation</keyword>
<dbReference type="PANTHER" id="PTHR31674:SF96">
    <property type="entry name" value="B3 DOMAIN-CONTAINING PROTEIN REM-LIKE 3-RELATED"/>
    <property type="match status" value="1"/>
</dbReference>
<dbReference type="CDD" id="cd10017">
    <property type="entry name" value="B3_DNA"/>
    <property type="match status" value="3"/>
</dbReference>
<dbReference type="SMART" id="SM01019">
    <property type="entry name" value="B3"/>
    <property type="match status" value="3"/>
</dbReference>
<protein>
    <recommendedName>
        <fullName evidence="7">TF-B3 domain-containing protein</fullName>
    </recommendedName>
</protein>
<dbReference type="Gene3D" id="2.40.330.10">
    <property type="entry name" value="DNA-binding pseudobarrel domain"/>
    <property type="match status" value="3"/>
</dbReference>
<evidence type="ECO:0000313" key="8">
    <source>
        <dbReference type="EMBL" id="CAA0397156.1"/>
    </source>
</evidence>
<dbReference type="GO" id="GO:0003677">
    <property type="term" value="F:DNA binding"/>
    <property type="evidence" value="ECO:0007669"/>
    <property type="project" value="UniProtKB-KW"/>
</dbReference>
<dbReference type="AlphaFoldDB" id="A0A5S9XXP9"/>
<sequence length="406" mass="46190">MADPVLQSPKNSHFFQPLLPGFDSYLNIPVKFFSKRIQGRNEGRTVELRTDASEKTWQVKIQGRRLTVGWKEFASAHDFRVGDIIVFRHEGSLVFHVTALGPSCCEIQFVPSCNNQENISNLSMKQSIKTELESSLDEDKVNMGKFPRKKHVKKRIPEAEAKSFSSDKSCFVAHVTDSNLREDTLFLPRKFDRSDGLIKGSNKIVLMNEGARTWTLILKFTDSRRTFYSRGGWRSFCRENGLKPGDSVTFKLERNNTKTPLLRFSTAELKSVSTKDFNKIKRKESGDSSQKVPSSSSSVSEYRFLTLTVTPAALKDGRLRVPIKFIKGNRMENLGMKKITLLDKHGVEWPVNLVMYKGNTQTRFGSGLKEFFKANGIEACKSFVLELVWEDKTTLPMLKFCSKAKN</sequence>
<keyword evidence="2" id="KW-0677">Repeat</keyword>
<dbReference type="Pfam" id="PF02362">
    <property type="entry name" value="B3"/>
    <property type="match status" value="3"/>
</dbReference>
<keyword evidence="6" id="KW-0539">Nucleus</keyword>
<evidence type="ECO:0000313" key="9">
    <source>
        <dbReference type="Proteomes" id="UP000434276"/>
    </source>
</evidence>
<evidence type="ECO:0000256" key="5">
    <source>
        <dbReference type="ARBA" id="ARBA00023163"/>
    </source>
</evidence>
<name>A0A5S9XXP9_ARATH</name>
<evidence type="ECO:0000256" key="4">
    <source>
        <dbReference type="ARBA" id="ARBA00023125"/>
    </source>
</evidence>
<dbReference type="PROSITE" id="PS50863">
    <property type="entry name" value="B3"/>
    <property type="match status" value="3"/>
</dbReference>
<feature type="domain" description="TF-B3" evidence="7">
    <location>
        <begin position="304"/>
        <end position="403"/>
    </location>
</feature>
<keyword evidence="4" id="KW-0238">DNA-binding</keyword>
<dbReference type="InterPro" id="IPR039218">
    <property type="entry name" value="REM_fam"/>
</dbReference>
<keyword evidence="5" id="KW-0804">Transcription</keyword>
<evidence type="ECO:0000256" key="2">
    <source>
        <dbReference type="ARBA" id="ARBA00022737"/>
    </source>
</evidence>
<evidence type="ECO:0000256" key="3">
    <source>
        <dbReference type="ARBA" id="ARBA00023015"/>
    </source>
</evidence>